<evidence type="ECO:0000256" key="1">
    <source>
        <dbReference type="SAM" id="MobiDB-lite"/>
    </source>
</evidence>
<accession>A0A897NL86</accession>
<geneLocation type="plasmid" evidence="2 3">
    <name>pHSR-Bgl01</name>
</geneLocation>
<evidence type="ECO:0000313" key="2">
    <source>
        <dbReference type="EMBL" id="QSG13512.1"/>
    </source>
</evidence>
<dbReference type="EMBL" id="CP064790">
    <property type="protein sequence ID" value="QSG13512.1"/>
    <property type="molecule type" value="Genomic_DNA"/>
</dbReference>
<proteinExistence type="predicted"/>
<keyword evidence="2" id="KW-0614">Plasmid</keyword>
<dbReference type="RefSeq" id="WP_229126498.1">
    <property type="nucleotide sequence ID" value="NZ_CP064790.1"/>
</dbReference>
<dbReference type="AlphaFoldDB" id="A0A897NL86"/>
<dbReference type="InterPro" id="IPR006311">
    <property type="entry name" value="TAT_signal"/>
</dbReference>
<evidence type="ECO:0008006" key="4">
    <source>
        <dbReference type="Google" id="ProtNLM"/>
    </source>
</evidence>
<dbReference type="PROSITE" id="PS51257">
    <property type="entry name" value="PROKAR_LIPOPROTEIN"/>
    <property type="match status" value="1"/>
</dbReference>
<evidence type="ECO:0000313" key="3">
    <source>
        <dbReference type="Proteomes" id="UP000663305"/>
    </source>
</evidence>
<reference evidence="2" key="1">
    <citation type="submission" date="2020-11" db="EMBL/GenBank/DDBJ databases">
        <title>Carbohydrate-dependent, anaerobic sulfur respiration: A novel catabolism in halophilic archaea.</title>
        <authorList>
            <person name="Sorokin D.Y."/>
            <person name="Messina E."/>
            <person name="Smedile F."/>
            <person name="La Cono V."/>
            <person name="Hallsworth J.E."/>
            <person name="Yakimov M.M."/>
        </authorList>
    </citation>
    <scope>NUCLEOTIDE SEQUENCE</scope>
    <source>
        <strain evidence="2">HSR-Bgl</strain>
        <plasmid evidence="2">pHSR-Bgl01</plasmid>
    </source>
</reference>
<protein>
    <recommendedName>
        <fullName evidence="4">Secreted glycoprotein</fullName>
    </recommendedName>
</protein>
<dbReference type="Proteomes" id="UP000663305">
    <property type="component" value="Plasmid pHSR-Bgl01"/>
</dbReference>
<sequence>MTRNNPIISRRNVLRTAAGAALVSVAGCLNTDGDSGTPGDGTGSPDSQSPLQRVAVEETTLVVELSPDADVDQINLIQPNGELFGTRDVAAGAQQVSFEIGTAYEPGEYRVVALKGEETVTESTADIVPEIQIQDVGLYRNNPDKPWDEVYGENPTDSKKNGEAFVTVRNSGSGPDAVVEMRFTGDVPNPVEDPRGSGIYEKESVAVSADETVDLFSDSFPFGSEIGDEGMGCSTDGNSGQFTIILETRVADQQVTKTYNIEYTGADEMQNCEITISDA</sequence>
<dbReference type="PROSITE" id="PS51318">
    <property type="entry name" value="TAT"/>
    <property type="match status" value="1"/>
</dbReference>
<name>A0A897NL86_9EURY</name>
<dbReference type="GeneID" id="68862631"/>
<gene>
    <name evidence="2" type="ORF">HSBGL_4098</name>
</gene>
<feature type="region of interest" description="Disordered" evidence="1">
    <location>
        <begin position="32"/>
        <end position="51"/>
    </location>
</feature>
<organism evidence="2 3">
    <name type="scientific">Halapricum desulfuricans</name>
    <dbReference type="NCBI Taxonomy" id="2841257"/>
    <lineage>
        <taxon>Archaea</taxon>
        <taxon>Methanobacteriati</taxon>
        <taxon>Methanobacteriota</taxon>
        <taxon>Stenosarchaea group</taxon>
        <taxon>Halobacteria</taxon>
        <taxon>Halobacteriales</taxon>
        <taxon>Haloarculaceae</taxon>
        <taxon>Halapricum</taxon>
    </lineage>
</organism>